<dbReference type="EC" id="3.5.4.9" evidence="1"/>
<protein>
    <recommendedName>
        <fullName evidence="1">methenyltetrahydrofolate cyclohydrolase</fullName>
        <ecNumber evidence="1">3.5.4.9</ecNumber>
    </recommendedName>
</protein>
<sequence length="101" mass="10955">MNKVSELYVLGRGSDFGVLQKVEIVISGIGNAGLIKPDMLKEGAGVIDFGYNFADEKLTGDLDISSPQELSKLLFYTPTPGGTGPILVAQLFENFYRLKNL</sequence>
<dbReference type="GO" id="GO:0004488">
    <property type="term" value="F:methylenetetrahydrofolate dehydrogenase (NADP+) activity"/>
    <property type="evidence" value="ECO:0007669"/>
    <property type="project" value="InterPro"/>
</dbReference>
<gene>
    <name evidence="3" type="ORF">S12H4_50087</name>
</gene>
<dbReference type="InterPro" id="IPR036291">
    <property type="entry name" value="NAD(P)-bd_dom_sf"/>
</dbReference>
<dbReference type="EMBL" id="BARW01031499">
    <property type="protein sequence ID" value="GAJ03639.1"/>
    <property type="molecule type" value="Genomic_DNA"/>
</dbReference>
<feature type="domain" description="Tetrahydrofolate dehydrogenase/cyclohydrolase NAD(P)-binding" evidence="2">
    <location>
        <begin position="19"/>
        <end position="97"/>
    </location>
</feature>
<organism evidence="3">
    <name type="scientific">marine sediment metagenome</name>
    <dbReference type="NCBI Taxonomy" id="412755"/>
    <lineage>
        <taxon>unclassified sequences</taxon>
        <taxon>metagenomes</taxon>
        <taxon>ecological metagenomes</taxon>
    </lineage>
</organism>
<dbReference type="GO" id="GO:0004477">
    <property type="term" value="F:methenyltetrahydrofolate cyclohydrolase activity"/>
    <property type="evidence" value="ECO:0007669"/>
    <property type="project" value="UniProtKB-EC"/>
</dbReference>
<proteinExistence type="predicted"/>
<dbReference type="GO" id="GO:0005829">
    <property type="term" value="C:cytosol"/>
    <property type="evidence" value="ECO:0007669"/>
    <property type="project" value="TreeGrafter"/>
</dbReference>
<dbReference type="PANTHER" id="PTHR48099">
    <property type="entry name" value="C-1-TETRAHYDROFOLATE SYNTHASE, CYTOPLASMIC-RELATED"/>
    <property type="match status" value="1"/>
</dbReference>
<dbReference type="GO" id="GO:0035999">
    <property type="term" value="P:tetrahydrofolate interconversion"/>
    <property type="evidence" value="ECO:0007669"/>
    <property type="project" value="TreeGrafter"/>
</dbReference>
<dbReference type="Gene3D" id="3.40.50.10860">
    <property type="entry name" value="Leucine Dehydrogenase, chain A, domain 1"/>
    <property type="match status" value="1"/>
</dbReference>
<dbReference type="PRINTS" id="PR00085">
    <property type="entry name" value="THFDHDRGNASE"/>
</dbReference>
<dbReference type="InterPro" id="IPR020631">
    <property type="entry name" value="THF_DH/CycHdrlase_NAD-bd_dom"/>
</dbReference>
<dbReference type="AlphaFoldDB" id="X1TEE5"/>
<dbReference type="Pfam" id="PF02882">
    <property type="entry name" value="THF_DHG_CYH_C"/>
    <property type="match status" value="1"/>
</dbReference>
<comment type="caution">
    <text evidence="3">The sequence shown here is derived from an EMBL/GenBank/DDBJ whole genome shotgun (WGS) entry which is preliminary data.</text>
</comment>
<dbReference type="Gene3D" id="3.40.50.720">
    <property type="entry name" value="NAD(P)-binding Rossmann-like Domain"/>
    <property type="match status" value="1"/>
</dbReference>
<name>X1TEE5_9ZZZZ</name>
<evidence type="ECO:0000313" key="3">
    <source>
        <dbReference type="EMBL" id="GAJ03639.1"/>
    </source>
</evidence>
<evidence type="ECO:0000256" key="1">
    <source>
        <dbReference type="ARBA" id="ARBA00012776"/>
    </source>
</evidence>
<dbReference type="SUPFAM" id="SSF51735">
    <property type="entry name" value="NAD(P)-binding Rossmann-fold domains"/>
    <property type="match status" value="1"/>
</dbReference>
<dbReference type="PANTHER" id="PTHR48099:SF5">
    <property type="entry name" value="C-1-TETRAHYDROFOLATE SYNTHASE, CYTOPLASMIC"/>
    <property type="match status" value="1"/>
</dbReference>
<reference evidence="3" key="1">
    <citation type="journal article" date="2014" name="Front. Microbiol.">
        <title>High frequency of phylogenetically diverse reductive dehalogenase-homologous genes in deep subseafloor sedimentary metagenomes.</title>
        <authorList>
            <person name="Kawai M."/>
            <person name="Futagami T."/>
            <person name="Toyoda A."/>
            <person name="Takaki Y."/>
            <person name="Nishi S."/>
            <person name="Hori S."/>
            <person name="Arai W."/>
            <person name="Tsubouchi T."/>
            <person name="Morono Y."/>
            <person name="Uchiyama I."/>
            <person name="Ito T."/>
            <person name="Fujiyama A."/>
            <person name="Inagaki F."/>
            <person name="Takami H."/>
        </authorList>
    </citation>
    <scope>NUCLEOTIDE SEQUENCE</scope>
    <source>
        <strain evidence="3">Expedition CK06-06</strain>
    </source>
</reference>
<accession>X1TEE5</accession>
<evidence type="ECO:0000259" key="2">
    <source>
        <dbReference type="Pfam" id="PF02882"/>
    </source>
</evidence>
<dbReference type="InterPro" id="IPR000672">
    <property type="entry name" value="THF_DH/CycHdrlase"/>
</dbReference>